<dbReference type="AlphaFoldDB" id="A0A8J3H101"/>
<keyword evidence="4" id="KW-1185">Reference proteome</keyword>
<dbReference type="InterPro" id="IPR003423">
    <property type="entry name" value="OMP_efflux"/>
</dbReference>
<comment type="similarity">
    <text evidence="1 2">Belongs to the outer membrane factor (OMF) (TC 1.B.17) family.</text>
</comment>
<dbReference type="Gene3D" id="2.20.200.10">
    <property type="entry name" value="Outer membrane efflux proteins (OEP)"/>
    <property type="match status" value="1"/>
</dbReference>
<accession>A0A8J3H101</accession>
<evidence type="ECO:0000313" key="3">
    <source>
        <dbReference type="EMBL" id="GHF68972.1"/>
    </source>
</evidence>
<evidence type="ECO:0000256" key="1">
    <source>
        <dbReference type="ARBA" id="ARBA00007613"/>
    </source>
</evidence>
<dbReference type="GO" id="GO:0015562">
    <property type="term" value="F:efflux transmembrane transporter activity"/>
    <property type="evidence" value="ECO:0007669"/>
    <property type="project" value="InterPro"/>
</dbReference>
<keyword evidence="2" id="KW-1134">Transmembrane beta strand</keyword>
<dbReference type="Gene3D" id="1.20.1600.10">
    <property type="entry name" value="Outer membrane efflux proteins (OEP)"/>
    <property type="match status" value="1"/>
</dbReference>
<dbReference type="InterPro" id="IPR010131">
    <property type="entry name" value="MdtP/NodT-like"/>
</dbReference>
<comment type="caution">
    <text evidence="3">The sequence shown here is derived from an EMBL/GenBank/DDBJ whole genome shotgun (WGS) entry which is preliminary data.</text>
</comment>
<reference evidence="3" key="1">
    <citation type="journal article" date="2014" name="Int. J. Syst. Evol. Microbiol.">
        <title>Complete genome sequence of Corynebacterium casei LMG S-19264T (=DSM 44701T), isolated from a smear-ripened cheese.</title>
        <authorList>
            <consortium name="US DOE Joint Genome Institute (JGI-PGF)"/>
            <person name="Walter F."/>
            <person name="Albersmeier A."/>
            <person name="Kalinowski J."/>
            <person name="Ruckert C."/>
        </authorList>
    </citation>
    <scope>NUCLEOTIDE SEQUENCE</scope>
    <source>
        <strain evidence="3">KCTC 42650</strain>
    </source>
</reference>
<keyword evidence="2" id="KW-0564">Palmitate</keyword>
<dbReference type="Pfam" id="PF02321">
    <property type="entry name" value="OEP"/>
    <property type="match status" value="2"/>
</dbReference>
<keyword evidence="2" id="KW-0472">Membrane</keyword>
<reference evidence="3" key="2">
    <citation type="submission" date="2020-09" db="EMBL/GenBank/DDBJ databases">
        <authorList>
            <person name="Sun Q."/>
            <person name="Kim S."/>
        </authorList>
    </citation>
    <scope>NUCLEOTIDE SEQUENCE</scope>
    <source>
        <strain evidence="3">KCTC 42650</strain>
    </source>
</reference>
<dbReference type="SUPFAM" id="SSF56954">
    <property type="entry name" value="Outer membrane efflux proteins (OEP)"/>
    <property type="match status" value="1"/>
</dbReference>
<proteinExistence type="inferred from homology"/>
<dbReference type="PANTHER" id="PTHR30203">
    <property type="entry name" value="OUTER MEMBRANE CATION EFFLUX PROTEIN"/>
    <property type="match status" value="1"/>
</dbReference>
<comment type="subcellular location">
    <subcellularLocation>
        <location evidence="2">Cell membrane</location>
        <topology evidence="2">Lipid-anchor</topology>
    </subcellularLocation>
</comment>
<dbReference type="GO" id="GO:0005886">
    <property type="term" value="C:plasma membrane"/>
    <property type="evidence" value="ECO:0007669"/>
    <property type="project" value="UniProtKB-SubCell"/>
</dbReference>
<sequence>MATALTGCATTPFVARAPDLANSFSVAAPARTAQAPWFQSFQDRRLDELILRALARNLSIQEALAVIDEAEAGTQLARASDFPTLRAGGAAVRGDPDAIGRVSDSTSATLSTSWMLDLFGANRANRAAAVAELEAAQISEEVARRAVTAAVSSAYIDLRFFQESIALTRQSVASRKETLDLTRSMLELGQANRLDVLQAEQAVAQAEANLPSLQIGFDQSLNRLATLTASRTAELRPMLQRGSAQPVARFRPSVGVPAEVIRARPDVQVAERQLASAAARIGVAEAAFWPSVTLSGTITPTDIKGGGSLTSWSIGPQISLPIFTGGANKARLKAAEARAQQAETRWRASVLDAIEEVENGLSAYNRGAANVVAQRRLVASAQETVSLAREIYRSGQSTFFTVLDAERNLLSARAALASAVRDHAAGYVAVSVAAAAPLG</sequence>
<evidence type="ECO:0000313" key="4">
    <source>
        <dbReference type="Proteomes" id="UP000626220"/>
    </source>
</evidence>
<name>A0A8J3H101_9RHOB</name>
<gene>
    <name evidence="3" type="primary">nodT</name>
    <name evidence="3" type="ORF">GCM10017056_45090</name>
</gene>
<organism evidence="3 4">
    <name type="scientific">Seohaeicola zhoushanensis</name>
    <dbReference type="NCBI Taxonomy" id="1569283"/>
    <lineage>
        <taxon>Bacteria</taxon>
        <taxon>Pseudomonadati</taxon>
        <taxon>Pseudomonadota</taxon>
        <taxon>Alphaproteobacteria</taxon>
        <taxon>Rhodobacterales</taxon>
        <taxon>Roseobacteraceae</taxon>
        <taxon>Seohaeicola</taxon>
    </lineage>
</organism>
<evidence type="ECO:0000256" key="2">
    <source>
        <dbReference type="RuleBase" id="RU362097"/>
    </source>
</evidence>
<dbReference type="NCBIfam" id="TIGR01845">
    <property type="entry name" value="outer_NodT"/>
    <property type="match status" value="1"/>
</dbReference>
<dbReference type="EMBL" id="BNCJ01000022">
    <property type="protein sequence ID" value="GHF68972.1"/>
    <property type="molecule type" value="Genomic_DNA"/>
</dbReference>
<keyword evidence="2" id="KW-0449">Lipoprotein</keyword>
<keyword evidence="2" id="KW-0812">Transmembrane</keyword>
<protein>
    <submittedName>
        <fullName evidence="3">Nodulation protein NodT</fullName>
    </submittedName>
</protein>
<dbReference type="Proteomes" id="UP000626220">
    <property type="component" value="Unassembled WGS sequence"/>
</dbReference>